<dbReference type="AlphaFoldDB" id="A0A7X0HM44"/>
<keyword evidence="2" id="KW-1185">Reference proteome</keyword>
<evidence type="ECO:0000313" key="1">
    <source>
        <dbReference type="EMBL" id="MBB6440215.1"/>
    </source>
</evidence>
<gene>
    <name evidence="1" type="ORF">HNQ79_006728</name>
</gene>
<evidence type="ECO:0008006" key="3">
    <source>
        <dbReference type="Google" id="ProtNLM"/>
    </source>
</evidence>
<name>A0A7X0HM44_9ACTN</name>
<sequence>MAGVQFGARAALGVLPAHIAFPANSQAGIWSLAKRDIGNPAADRSQITRAVKRKFKVLQYRPEANDCLAGTGLALDSSARWVAHQRWASTTEVESCWSATVAG</sequence>
<dbReference type="RefSeq" id="WP_185036653.1">
    <property type="nucleotide sequence ID" value="NZ_BNBN01000006.1"/>
</dbReference>
<protein>
    <recommendedName>
        <fullName evidence="3">Transposase</fullName>
    </recommendedName>
</protein>
<organism evidence="1 2">
    <name type="scientific">Streptomyces candidus</name>
    <dbReference type="NCBI Taxonomy" id="67283"/>
    <lineage>
        <taxon>Bacteria</taxon>
        <taxon>Bacillati</taxon>
        <taxon>Actinomycetota</taxon>
        <taxon>Actinomycetes</taxon>
        <taxon>Kitasatosporales</taxon>
        <taxon>Streptomycetaceae</taxon>
        <taxon>Streptomyces</taxon>
    </lineage>
</organism>
<dbReference type="EMBL" id="JACHEM010000045">
    <property type="protein sequence ID" value="MBB6440215.1"/>
    <property type="molecule type" value="Genomic_DNA"/>
</dbReference>
<accession>A0A7X0HM44</accession>
<dbReference type="Proteomes" id="UP000540423">
    <property type="component" value="Unassembled WGS sequence"/>
</dbReference>
<proteinExistence type="predicted"/>
<evidence type="ECO:0000313" key="2">
    <source>
        <dbReference type="Proteomes" id="UP000540423"/>
    </source>
</evidence>
<reference evidence="1 2" key="1">
    <citation type="submission" date="2020-08" db="EMBL/GenBank/DDBJ databases">
        <title>Genomic Encyclopedia of Type Strains, Phase IV (KMG-IV): sequencing the most valuable type-strain genomes for metagenomic binning, comparative biology and taxonomic classification.</title>
        <authorList>
            <person name="Goeker M."/>
        </authorList>
    </citation>
    <scope>NUCLEOTIDE SEQUENCE [LARGE SCALE GENOMIC DNA]</scope>
    <source>
        <strain evidence="1 2">DSM 40141</strain>
    </source>
</reference>
<comment type="caution">
    <text evidence="1">The sequence shown here is derived from an EMBL/GenBank/DDBJ whole genome shotgun (WGS) entry which is preliminary data.</text>
</comment>